<feature type="transmembrane region" description="Helical" evidence="8">
    <location>
        <begin position="448"/>
        <end position="471"/>
    </location>
</feature>
<dbReference type="InterPro" id="IPR020846">
    <property type="entry name" value="MFS_dom"/>
</dbReference>
<gene>
    <name evidence="10" type="ORF">MPLG2_1051</name>
</gene>
<evidence type="ECO:0000256" key="5">
    <source>
        <dbReference type="ARBA" id="ARBA00022692"/>
    </source>
</evidence>
<evidence type="ECO:0000256" key="1">
    <source>
        <dbReference type="ARBA" id="ARBA00004651"/>
    </source>
</evidence>
<dbReference type="GO" id="GO:0022857">
    <property type="term" value="F:transmembrane transporter activity"/>
    <property type="evidence" value="ECO:0007669"/>
    <property type="project" value="InterPro"/>
</dbReference>
<dbReference type="RefSeq" id="WP_105185162.1">
    <property type="nucleotide sequence ID" value="NZ_BAAAGO010000015.1"/>
</dbReference>
<sequence>MAQPTTATVDQHWLSARDRSVIAILLVSTFVVILNETALNVALTSIMADLAVDERDVQWLTTAFLLTMAVVIPITGWLLERIPTRSAFLLALILFTTGTLICAVAPVFGLVLAGRIVQASGTAVMLPLLMTTVMQLVPPAHRGAIMGNISMVISVAPAIGPTMAGLVLHVTTWRGVFGLMVPIGLIMLAIGAWRMVTVNEPMRVPLDAWSVPLTVLGFGGLVYGLSLIGDATVPRVELIASFVVGALALAAFLWRQLALARAGRGPLLDLRVFQQSAFTVSVIVMALAMMALFGTIIILPLILQRALHLDPLTVGLMLLPGGLLMGLLGPVTGRLFDRVGPRPLMLPASVVIAGVFWLLSTIQLSTPWWLVVAAHMAMSASFAFMFTPLFTIALGSLPKDLYSHGSAVVGTVQQVAGAFGTAVFVTAMASQSAAAQASGTPVEAALLIGSRVAFLGAGAVWTLAIIATLFIRAPELSGDEPTMHH</sequence>
<evidence type="ECO:0000256" key="4">
    <source>
        <dbReference type="ARBA" id="ARBA00022475"/>
    </source>
</evidence>
<dbReference type="InterPro" id="IPR011701">
    <property type="entry name" value="MFS"/>
</dbReference>
<dbReference type="KEGG" id="mgg:MPLG2_1051"/>
<dbReference type="PANTHER" id="PTHR42718:SF9">
    <property type="entry name" value="MAJOR FACILITATOR SUPERFAMILY MULTIDRUG TRANSPORTER MFSC"/>
    <property type="match status" value="1"/>
</dbReference>
<feature type="transmembrane region" description="Helical" evidence="8">
    <location>
        <begin position="208"/>
        <end position="226"/>
    </location>
</feature>
<feature type="transmembrane region" description="Helical" evidence="8">
    <location>
        <begin position="149"/>
        <end position="170"/>
    </location>
</feature>
<evidence type="ECO:0000313" key="11">
    <source>
        <dbReference type="Proteomes" id="UP000238164"/>
    </source>
</evidence>
<dbReference type="InterPro" id="IPR036259">
    <property type="entry name" value="MFS_trans_sf"/>
</dbReference>
<dbReference type="OrthoDB" id="9812221at2"/>
<evidence type="ECO:0000256" key="6">
    <source>
        <dbReference type="ARBA" id="ARBA00022989"/>
    </source>
</evidence>
<feature type="domain" description="Major facilitator superfamily (MFS) profile" evidence="9">
    <location>
        <begin position="21"/>
        <end position="476"/>
    </location>
</feature>
<comment type="subcellular location">
    <subcellularLocation>
        <location evidence="1">Cell membrane</location>
        <topology evidence="1">Multi-pass membrane protein</topology>
    </subcellularLocation>
</comment>
<evidence type="ECO:0000256" key="7">
    <source>
        <dbReference type="ARBA" id="ARBA00023136"/>
    </source>
</evidence>
<evidence type="ECO:0000313" key="10">
    <source>
        <dbReference type="EMBL" id="SPD86087.1"/>
    </source>
</evidence>
<evidence type="ECO:0000256" key="8">
    <source>
        <dbReference type="SAM" id="Phobius"/>
    </source>
</evidence>
<feature type="transmembrane region" description="Helical" evidence="8">
    <location>
        <begin position="278"/>
        <end position="302"/>
    </location>
</feature>
<dbReference type="AlphaFoldDB" id="A0A2N9JD88"/>
<dbReference type="InterPro" id="IPR004638">
    <property type="entry name" value="EmrB-like"/>
</dbReference>
<feature type="transmembrane region" description="Helical" evidence="8">
    <location>
        <begin position="176"/>
        <end position="196"/>
    </location>
</feature>
<dbReference type="EMBL" id="LT985188">
    <property type="protein sequence ID" value="SPD86087.1"/>
    <property type="molecule type" value="Genomic_DNA"/>
</dbReference>
<dbReference type="Pfam" id="PF07690">
    <property type="entry name" value="MFS_1"/>
    <property type="match status" value="1"/>
</dbReference>
<reference evidence="10 11" key="1">
    <citation type="submission" date="2018-02" db="EMBL/GenBank/DDBJ databases">
        <authorList>
            <person name="Cohen D.B."/>
            <person name="Kent A.D."/>
        </authorList>
    </citation>
    <scope>NUCLEOTIDE SEQUENCE [LARGE SCALE GENOMIC DNA]</scope>
    <source>
        <strain evidence="10">1</strain>
    </source>
</reference>
<dbReference type="SUPFAM" id="SSF103473">
    <property type="entry name" value="MFS general substrate transporter"/>
    <property type="match status" value="1"/>
</dbReference>
<feature type="transmembrane region" description="Helical" evidence="8">
    <location>
        <begin position="238"/>
        <end position="257"/>
    </location>
</feature>
<dbReference type="PROSITE" id="PS50850">
    <property type="entry name" value="MFS"/>
    <property type="match status" value="1"/>
</dbReference>
<organism evidence="10 11">
    <name type="scientific">Micropruina glycogenica</name>
    <dbReference type="NCBI Taxonomy" id="75385"/>
    <lineage>
        <taxon>Bacteria</taxon>
        <taxon>Bacillati</taxon>
        <taxon>Actinomycetota</taxon>
        <taxon>Actinomycetes</taxon>
        <taxon>Propionibacteriales</taxon>
        <taxon>Nocardioidaceae</taxon>
        <taxon>Micropruina</taxon>
    </lineage>
</organism>
<keyword evidence="11" id="KW-1185">Reference proteome</keyword>
<dbReference type="PANTHER" id="PTHR42718">
    <property type="entry name" value="MAJOR FACILITATOR SUPERFAMILY MULTIDRUG TRANSPORTER MFSC"/>
    <property type="match status" value="1"/>
</dbReference>
<dbReference type="NCBIfam" id="TIGR00711">
    <property type="entry name" value="efflux_EmrB"/>
    <property type="match status" value="1"/>
</dbReference>
<feature type="transmembrane region" description="Helical" evidence="8">
    <location>
        <begin position="344"/>
        <end position="362"/>
    </location>
</feature>
<comment type="similarity">
    <text evidence="2">Belongs to the major facilitator superfamily. EmrB family.</text>
</comment>
<keyword evidence="7 8" id="KW-0472">Membrane</keyword>
<proteinExistence type="inferred from homology"/>
<feature type="transmembrane region" description="Helical" evidence="8">
    <location>
        <begin position="407"/>
        <end position="428"/>
    </location>
</feature>
<keyword evidence="3" id="KW-0813">Transport</keyword>
<feature type="transmembrane region" description="Helical" evidence="8">
    <location>
        <begin position="21"/>
        <end position="47"/>
    </location>
</feature>
<dbReference type="Proteomes" id="UP000238164">
    <property type="component" value="Chromosome 1"/>
</dbReference>
<dbReference type="Gene3D" id="1.20.1250.20">
    <property type="entry name" value="MFS general substrate transporter like domains"/>
    <property type="match status" value="1"/>
</dbReference>
<dbReference type="PRINTS" id="PR01036">
    <property type="entry name" value="TCRTETB"/>
</dbReference>
<evidence type="ECO:0000256" key="3">
    <source>
        <dbReference type="ARBA" id="ARBA00022448"/>
    </source>
</evidence>
<feature type="transmembrane region" description="Helical" evidence="8">
    <location>
        <begin position="59"/>
        <end position="79"/>
    </location>
</feature>
<accession>A0A2N9JD88</accession>
<feature type="transmembrane region" description="Helical" evidence="8">
    <location>
        <begin position="86"/>
        <end position="110"/>
    </location>
</feature>
<keyword evidence="5 8" id="KW-0812">Transmembrane</keyword>
<evidence type="ECO:0000259" key="9">
    <source>
        <dbReference type="PROSITE" id="PS50850"/>
    </source>
</evidence>
<protein>
    <submittedName>
        <fullName evidence="10">MFS transporter</fullName>
    </submittedName>
</protein>
<dbReference type="Gene3D" id="1.20.1720.10">
    <property type="entry name" value="Multidrug resistance protein D"/>
    <property type="match status" value="1"/>
</dbReference>
<keyword evidence="4" id="KW-1003">Cell membrane</keyword>
<feature type="transmembrane region" description="Helical" evidence="8">
    <location>
        <begin position="314"/>
        <end position="332"/>
    </location>
</feature>
<dbReference type="GO" id="GO:0005886">
    <property type="term" value="C:plasma membrane"/>
    <property type="evidence" value="ECO:0007669"/>
    <property type="project" value="UniProtKB-SubCell"/>
</dbReference>
<name>A0A2N9JD88_9ACTN</name>
<keyword evidence="6 8" id="KW-1133">Transmembrane helix</keyword>
<feature type="transmembrane region" description="Helical" evidence="8">
    <location>
        <begin position="368"/>
        <end position="395"/>
    </location>
</feature>
<evidence type="ECO:0000256" key="2">
    <source>
        <dbReference type="ARBA" id="ARBA00008537"/>
    </source>
</evidence>